<evidence type="ECO:0000313" key="1">
    <source>
        <dbReference type="EMBL" id="CAC5372492.1"/>
    </source>
</evidence>
<reference evidence="1 2" key="1">
    <citation type="submission" date="2020-06" db="EMBL/GenBank/DDBJ databases">
        <authorList>
            <person name="Li R."/>
            <person name="Bekaert M."/>
        </authorList>
    </citation>
    <scope>NUCLEOTIDE SEQUENCE [LARGE SCALE GENOMIC DNA]</scope>
    <source>
        <strain evidence="2">wild</strain>
    </source>
</reference>
<dbReference type="EMBL" id="CACVKT020001854">
    <property type="protein sequence ID" value="CAC5372492.1"/>
    <property type="molecule type" value="Genomic_DNA"/>
</dbReference>
<accession>A0A6J8AS06</accession>
<dbReference type="AlphaFoldDB" id="A0A6J8AS06"/>
<sequence length="242" mass="28347">MRYAESDSSENPLDYNLPGFRLVHLEVLVIGLVCFPKFNASFQKMSNLHTLIFDACFVCYLSNETFMNFPQNVKELYMRSCKHFFVVEIDALKYFPMLRILDISDTPISLVQALQMVYPLQNTNMDLINFHHVSVESSQTYPYDVILTPKVMEYISTICIKTVDISENNICSIRNKSLILFQYPQCFEQLILSANKFGIGYFITDFLRFVYLVTNLTLFDYSYIPLEYKNPQFLHYSSDFEV</sequence>
<organism evidence="1 2">
    <name type="scientific">Mytilus coruscus</name>
    <name type="common">Sea mussel</name>
    <dbReference type="NCBI Taxonomy" id="42192"/>
    <lineage>
        <taxon>Eukaryota</taxon>
        <taxon>Metazoa</taxon>
        <taxon>Spiralia</taxon>
        <taxon>Lophotrochozoa</taxon>
        <taxon>Mollusca</taxon>
        <taxon>Bivalvia</taxon>
        <taxon>Autobranchia</taxon>
        <taxon>Pteriomorphia</taxon>
        <taxon>Mytilida</taxon>
        <taxon>Mytiloidea</taxon>
        <taxon>Mytilidae</taxon>
        <taxon>Mytilinae</taxon>
        <taxon>Mytilus</taxon>
    </lineage>
</organism>
<evidence type="ECO:0000313" key="2">
    <source>
        <dbReference type="Proteomes" id="UP000507470"/>
    </source>
</evidence>
<dbReference type="InterPro" id="IPR032675">
    <property type="entry name" value="LRR_dom_sf"/>
</dbReference>
<protein>
    <submittedName>
        <fullName evidence="1">Uncharacterized protein</fullName>
    </submittedName>
</protein>
<dbReference type="SUPFAM" id="SSF52058">
    <property type="entry name" value="L domain-like"/>
    <property type="match status" value="1"/>
</dbReference>
<dbReference type="Proteomes" id="UP000507470">
    <property type="component" value="Unassembled WGS sequence"/>
</dbReference>
<dbReference type="Gene3D" id="3.80.10.10">
    <property type="entry name" value="Ribonuclease Inhibitor"/>
    <property type="match status" value="1"/>
</dbReference>
<dbReference type="OrthoDB" id="6056927at2759"/>
<name>A0A6J8AS06_MYTCO</name>
<gene>
    <name evidence="1" type="ORF">MCOR_10562</name>
</gene>
<proteinExistence type="predicted"/>
<keyword evidence="2" id="KW-1185">Reference proteome</keyword>